<dbReference type="Proteomes" id="UP000829398">
    <property type="component" value="Chromosome 6"/>
</dbReference>
<comment type="caution">
    <text evidence="1">The sequence shown here is derived from an EMBL/GenBank/DDBJ whole genome shotgun (WGS) entry which is preliminary data.</text>
</comment>
<dbReference type="EMBL" id="CM039175">
    <property type="protein sequence ID" value="KAH9736811.1"/>
    <property type="molecule type" value="Genomic_DNA"/>
</dbReference>
<evidence type="ECO:0000313" key="1">
    <source>
        <dbReference type="EMBL" id="KAH9736811.1"/>
    </source>
</evidence>
<protein>
    <submittedName>
        <fullName evidence="1">Protein SCAR2</fullName>
    </submittedName>
</protein>
<gene>
    <name evidence="1" type="ORF">KPL71_018228</name>
</gene>
<organism evidence="1 2">
    <name type="scientific">Citrus sinensis</name>
    <name type="common">Sweet orange</name>
    <name type="synonym">Citrus aurantium var. sinensis</name>
    <dbReference type="NCBI Taxonomy" id="2711"/>
    <lineage>
        <taxon>Eukaryota</taxon>
        <taxon>Viridiplantae</taxon>
        <taxon>Streptophyta</taxon>
        <taxon>Embryophyta</taxon>
        <taxon>Tracheophyta</taxon>
        <taxon>Spermatophyta</taxon>
        <taxon>Magnoliopsida</taxon>
        <taxon>eudicotyledons</taxon>
        <taxon>Gunneridae</taxon>
        <taxon>Pentapetalae</taxon>
        <taxon>rosids</taxon>
        <taxon>malvids</taxon>
        <taxon>Sapindales</taxon>
        <taxon>Rutaceae</taxon>
        <taxon>Aurantioideae</taxon>
        <taxon>Citrus</taxon>
    </lineage>
</organism>
<sequence>MPLTRYQIRNEYSLADPELYKAADRDDPEALLEGVAMAGLVGVLRQLGDLAEFAAEIFHDLHEEVMATAARGHGLMVRVQQLEAEFPSIEKAFLSQTNHTSFFSNAGVDWHPNLRTEQNLITRGDLPRCVMDSYEECRGPPRLFLLDKFDVAGAGACLKRYTDPSFFKVETAPSEPSLEVHREKKFRKVKKKGSRWKNGETPEIVPTSHAKLHQLFLEESVEKGLSDPARLVKLKKRQLDASPFNSRSGKSYMEKFLETPPERDEVREISVNPLPLKMASDYSSESGLEIYEITTVSPVKEKSQRKESTCSSPNAHEVVLKPSMDELYGNDRQIVMVPEPGADGEREEIPSIHPKVMVERDIAVDGEGKREGSVDEDNSDDMTSEVDNYMDALTTMESEMETDHVYRPKSDSGFSNVAKCGVDPDRNGELLKFETHSSDSQSIGNVSASDDGNNSLKKGRSSFSCSDTLSNLGEILPSDGEGSAIVVPASEAFMPEHAEAQSNQFPEDMAVRCIDEDNINSLGEVSGNSSLADSNHPQHSLDPTASSMQHHPDETPSEPTKLGSALSHTDERETNLAESSAIVNDTTSQTTNGSPFTVSAECHSLDKLDAGDCHISSYVSSHLSNYSELAPEDFAEKSNPDNTVNIKIGSPRSNTSSPTEEQVHYSILSEVEDSDVGKRDDLVSEDVDALPETEVYRESDTSQNCNFQEQHISDIVDNVPQDELESVEETPVYSEEANTYCTADIEKIGASTCNVDAVDQEAVPREFPSNYQDCSILEDHAGLDDVVAEGVLVENMAVSATDVPAEAIADDDVDVVYPLQDSLCPPSNDTVNSDTEDPLKDGLEFNKVVSHDCLTGLEAENETTQMQVAPKVFDSASCKLISHDESNSEMVKGVQNSSAEVSQNSLPAGDVTIPPTSSGLSDQELESESLHQSHLLDGGANAMSLPAVQLPDPETSSEQPLELQTNQLDSECMAAKASPNSPDHLSEQIQSSIHTDQQRLFNDVSESCQANLPNELSPCGYLQQSTGLEINITEQELDPLSSVFPSSGLLPEAAQVNLEEMPPLPPLPPMQWRLGKIQHAPLSPQREFMDHSQESFPSILPFRDHEKAQSAFPAEQSDIMQSANPFLPVSVVEVEKPNVPERVGDAMQPTLSPLQLPFMAEDANSPNSHPLEGTQSLNPFLTEKPDHGSLASEHELVQLSSNPFLSLPANEDTASEYDPVSSSEKLIHSLNQSASEPGLPHMSENFEGEHGNSSDKSALPPIKVEDTASKNGPVPSPGKPIHLLNQSVSEPSLQHTSENLAREHGNPFDGSVLPPRNVEDAASNYDPVSSLEKPIHPLKQSASEPGLQHTSEISEEEHGNPSDTSVPPPRKVEEQPHRGLSSSEGKSTWPSNPFALLTTSEVGHANGSSTVKLPRPRNPLIDAVAAHDKSKLRKVTERVRPQSEPKVDERNSLLEQIRTKVRPDSHSFNLKPALVSRPSIQGPKTNLRVAAILEKANAIRQATAGSDEDDDEDWSDS</sequence>
<name>A0ACB8JYF9_CITSI</name>
<evidence type="ECO:0000313" key="2">
    <source>
        <dbReference type="Proteomes" id="UP000829398"/>
    </source>
</evidence>
<keyword evidence="2" id="KW-1185">Reference proteome</keyword>
<accession>A0ACB8JYF9</accession>
<reference evidence="2" key="1">
    <citation type="journal article" date="2023" name="Hortic. Res.">
        <title>A chromosome-level phased genome enabling allele-level studies in sweet orange: a case study on citrus Huanglongbing tolerance.</title>
        <authorList>
            <person name="Wu B."/>
            <person name="Yu Q."/>
            <person name="Deng Z."/>
            <person name="Duan Y."/>
            <person name="Luo F."/>
            <person name="Gmitter F. Jr."/>
        </authorList>
    </citation>
    <scope>NUCLEOTIDE SEQUENCE [LARGE SCALE GENOMIC DNA]</scope>
    <source>
        <strain evidence="2">cv. Valencia</strain>
    </source>
</reference>
<proteinExistence type="predicted"/>